<sequence>MVENNRQSATGPSLSAIKDRWLRENMVSERPGPVVVNQEALVNRSPSVTTSRISLTGTRDYGMKFMPGADRMTDSATLTAREVSNPSEAVPTPPETAATAYEPPPYRDQSRDNGREDDSVFEDETKAESECHPFWTAWSDMARGVALIITGC</sequence>
<accession>A0A4Q4T393</accession>
<dbReference type="AlphaFoldDB" id="A0A4Q4T393"/>
<protein>
    <submittedName>
        <fullName evidence="2">Uncharacterized protein</fullName>
    </submittedName>
</protein>
<dbReference type="OrthoDB" id="428159at2759"/>
<proteinExistence type="predicted"/>
<evidence type="ECO:0000313" key="2">
    <source>
        <dbReference type="EMBL" id="RYO95894.1"/>
    </source>
</evidence>
<organism evidence="2 3">
    <name type="scientific">Monosporascus ibericus</name>
    <dbReference type="NCBI Taxonomy" id="155417"/>
    <lineage>
        <taxon>Eukaryota</taxon>
        <taxon>Fungi</taxon>
        <taxon>Dikarya</taxon>
        <taxon>Ascomycota</taxon>
        <taxon>Pezizomycotina</taxon>
        <taxon>Sordariomycetes</taxon>
        <taxon>Xylariomycetidae</taxon>
        <taxon>Xylariales</taxon>
        <taxon>Xylariales incertae sedis</taxon>
        <taxon>Monosporascus</taxon>
    </lineage>
</organism>
<gene>
    <name evidence="2" type="ORF">DL764_007566</name>
</gene>
<feature type="region of interest" description="Disordered" evidence="1">
    <location>
        <begin position="64"/>
        <end position="129"/>
    </location>
</feature>
<feature type="compositionally biased region" description="Basic and acidic residues" evidence="1">
    <location>
        <begin position="108"/>
        <end position="129"/>
    </location>
</feature>
<keyword evidence="3" id="KW-1185">Reference proteome</keyword>
<name>A0A4Q4T393_9PEZI</name>
<feature type="compositionally biased region" description="Polar residues" evidence="1">
    <location>
        <begin position="74"/>
        <end position="87"/>
    </location>
</feature>
<dbReference type="STRING" id="155417.A0A4Q4T393"/>
<evidence type="ECO:0000313" key="3">
    <source>
        <dbReference type="Proteomes" id="UP000293360"/>
    </source>
</evidence>
<dbReference type="EMBL" id="QJNU01000530">
    <property type="protein sequence ID" value="RYO95894.1"/>
    <property type="molecule type" value="Genomic_DNA"/>
</dbReference>
<comment type="caution">
    <text evidence="2">The sequence shown here is derived from an EMBL/GenBank/DDBJ whole genome shotgun (WGS) entry which is preliminary data.</text>
</comment>
<reference evidence="2 3" key="1">
    <citation type="submission" date="2018-06" db="EMBL/GenBank/DDBJ databases">
        <title>Complete Genomes of Monosporascus.</title>
        <authorList>
            <person name="Robinson A.J."/>
            <person name="Natvig D.O."/>
        </authorList>
    </citation>
    <scope>NUCLEOTIDE SEQUENCE [LARGE SCALE GENOMIC DNA]</scope>
    <source>
        <strain evidence="2 3">CBS 110550</strain>
    </source>
</reference>
<dbReference type="Proteomes" id="UP000293360">
    <property type="component" value="Unassembled WGS sequence"/>
</dbReference>
<evidence type="ECO:0000256" key="1">
    <source>
        <dbReference type="SAM" id="MobiDB-lite"/>
    </source>
</evidence>